<accession>A0A8H7VQ96</accession>
<feature type="compositionally biased region" description="Basic residues" evidence="1">
    <location>
        <begin position="200"/>
        <end position="210"/>
    </location>
</feature>
<protein>
    <submittedName>
        <fullName evidence="2">Uncharacterized protein</fullName>
    </submittedName>
</protein>
<organism evidence="2 3">
    <name type="scientific">Thamnidium elegans</name>
    <dbReference type="NCBI Taxonomy" id="101142"/>
    <lineage>
        <taxon>Eukaryota</taxon>
        <taxon>Fungi</taxon>
        <taxon>Fungi incertae sedis</taxon>
        <taxon>Mucoromycota</taxon>
        <taxon>Mucoromycotina</taxon>
        <taxon>Mucoromycetes</taxon>
        <taxon>Mucorales</taxon>
        <taxon>Mucorineae</taxon>
        <taxon>Mucoraceae</taxon>
        <taxon>Thamnidium</taxon>
    </lineage>
</organism>
<evidence type="ECO:0000256" key="1">
    <source>
        <dbReference type="SAM" id="MobiDB-lite"/>
    </source>
</evidence>
<proteinExistence type="predicted"/>
<dbReference type="AlphaFoldDB" id="A0A8H7VQ96"/>
<dbReference type="Proteomes" id="UP000613177">
    <property type="component" value="Unassembled WGS sequence"/>
</dbReference>
<gene>
    <name evidence="2" type="ORF">INT48_006803</name>
</gene>
<evidence type="ECO:0000313" key="2">
    <source>
        <dbReference type="EMBL" id="KAG2230781.1"/>
    </source>
</evidence>
<comment type="caution">
    <text evidence="2">The sequence shown here is derived from an EMBL/GenBank/DDBJ whole genome shotgun (WGS) entry which is preliminary data.</text>
</comment>
<reference evidence="2" key="1">
    <citation type="submission" date="2021-01" db="EMBL/GenBank/DDBJ databases">
        <title>Metabolic potential, ecology and presence of endohyphal bacteria is reflected in genomic diversity of Mucoromycotina.</title>
        <authorList>
            <person name="Muszewska A."/>
            <person name="Okrasinska A."/>
            <person name="Steczkiewicz K."/>
            <person name="Drgas O."/>
            <person name="Orlowska M."/>
            <person name="Perlinska-Lenart U."/>
            <person name="Aleksandrzak-Piekarczyk T."/>
            <person name="Szatraj K."/>
            <person name="Zielenkiewicz U."/>
            <person name="Pilsyk S."/>
            <person name="Malc E."/>
            <person name="Mieczkowski P."/>
            <person name="Kruszewska J.S."/>
            <person name="Biernat P."/>
            <person name="Pawlowska J."/>
        </authorList>
    </citation>
    <scope>NUCLEOTIDE SEQUENCE</scope>
    <source>
        <strain evidence="2">WA0000018081</strain>
    </source>
</reference>
<keyword evidence="3" id="KW-1185">Reference proteome</keyword>
<sequence>MQVLSIIRYNPDLFVTEIDSSEWDFVVKFWGLITERLFRDSELRLKWGDTHPTLNDTVSETALNVDLRVLNDKMKQRYNVEHDIAVLEAAEGDPGNTKFIFDRFKISIENKVIIDNYLLDGALLSSVNSLQVSGLGIHFLNTTLEEPGLYVTKELNYHTVSKSLASLPLYLDLALHLLCFRDDCASKSNTYNEHLVNQKNQKKKKKKKRDKYSPQS</sequence>
<name>A0A8H7VQ96_9FUNG</name>
<feature type="region of interest" description="Disordered" evidence="1">
    <location>
        <begin position="195"/>
        <end position="216"/>
    </location>
</feature>
<evidence type="ECO:0000313" key="3">
    <source>
        <dbReference type="Proteomes" id="UP000613177"/>
    </source>
</evidence>
<dbReference type="EMBL" id="JAEPRE010000183">
    <property type="protein sequence ID" value="KAG2230781.1"/>
    <property type="molecule type" value="Genomic_DNA"/>
</dbReference>